<proteinExistence type="predicted"/>
<gene>
    <name evidence="2" type="ORF">K431DRAFT_103063</name>
</gene>
<evidence type="ECO:0000256" key="1">
    <source>
        <dbReference type="SAM" id="MobiDB-lite"/>
    </source>
</evidence>
<feature type="compositionally biased region" description="Basic and acidic residues" evidence="1">
    <location>
        <begin position="46"/>
        <end position="66"/>
    </location>
</feature>
<evidence type="ECO:0000313" key="2">
    <source>
        <dbReference type="EMBL" id="KAF2720043.1"/>
    </source>
</evidence>
<feature type="region of interest" description="Disordered" evidence="1">
    <location>
        <begin position="40"/>
        <end position="72"/>
    </location>
</feature>
<name>A0A9P4UNQ6_9PEZI</name>
<protein>
    <submittedName>
        <fullName evidence="2">Uncharacterized protein</fullName>
    </submittedName>
</protein>
<accession>A0A9P4UNQ6</accession>
<dbReference type="AlphaFoldDB" id="A0A9P4UNQ6"/>
<dbReference type="EMBL" id="MU003804">
    <property type="protein sequence ID" value="KAF2720043.1"/>
    <property type="molecule type" value="Genomic_DNA"/>
</dbReference>
<reference evidence="2" key="1">
    <citation type="journal article" date="2020" name="Stud. Mycol.">
        <title>101 Dothideomycetes genomes: a test case for predicting lifestyles and emergence of pathogens.</title>
        <authorList>
            <person name="Haridas S."/>
            <person name="Albert R."/>
            <person name="Binder M."/>
            <person name="Bloem J."/>
            <person name="Labutti K."/>
            <person name="Salamov A."/>
            <person name="Andreopoulos B."/>
            <person name="Baker S."/>
            <person name="Barry K."/>
            <person name="Bills G."/>
            <person name="Bluhm B."/>
            <person name="Cannon C."/>
            <person name="Castanera R."/>
            <person name="Culley D."/>
            <person name="Daum C."/>
            <person name="Ezra D."/>
            <person name="Gonzalez J."/>
            <person name="Henrissat B."/>
            <person name="Kuo A."/>
            <person name="Liang C."/>
            <person name="Lipzen A."/>
            <person name="Lutzoni F."/>
            <person name="Magnuson J."/>
            <person name="Mondo S."/>
            <person name="Nolan M."/>
            <person name="Ohm R."/>
            <person name="Pangilinan J."/>
            <person name="Park H.-J."/>
            <person name="Ramirez L."/>
            <person name="Alfaro M."/>
            <person name="Sun H."/>
            <person name="Tritt A."/>
            <person name="Yoshinaga Y."/>
            <person name="Zwiers L.-H."/>
            <person name="Turgeon B."/>
            <person name="Goodwin S."/>
            <person name="Spatafora J."/>
            <person name="Crous P."/>
            <person name="Grigoriev I."/>
        </authorList>
    </citation>
    <scope>NUCLEOTIDE SEQUENCE</scope>
    <source>
        <strain evidence="2">CBS 116435</strain>
    </source>
</reference>
<sequence>MMITYSSEADPPYCHDLSNHSPAAPRPACMHVAGYGRAPPCPSFHEGPERRLSSEPLSPDEKDAQKSKTRGRFKVRQIEEKRQRLDEDGRYDYLVLWEPERLRRDKLIEMDAKLYVEHEGIRFRLLDDLSLIELDSNPSDLVDVQWDSTWEPKEKLRRYNSLIREFEARMHEDGSQTLSLELMSKKLLHLLGPSHLTAGQATPSIYTWEHVTCSQGSYRQKISPLGTSLISRIQPRLKLGSRDKRYSVTISS</sequence>
<evidence type="ECO:0000313" key="3">
    <source>
        <dbReference type="Proteomes" id="UP000799441"/>
    </source>
</evidence>
<dbReference type="Proteomes" id="UP000799441">
    <property type="component" value="Unassembled WGS sequence"/>
</dbReference>
<dbReference type="Gene3D" id="2.40.50.40">
    <property type="match status" value="1"/>
</dbReference>
<organism evidence="2 3">
    <name type="scientific">Polychaeton citri CBS 116435</name>
    <dbReference type="NCBI Taxonomy" id="1314669"/>
    <lineage>
        <taxon>Eukaryota</taxon>
        <taxon>Fungi</taxon>
        <taxon>Dikarya</taxon>
        <taxon>Ascomycota</taxon>
        <taxon>Pezizomycotina</taxon>
        <taxon>Dothideomycetes</taxon>
        <taxon>Dothideomycetidae</taxon>
        <taxon>Capnodiales</taxon>
        <taxon>Capnodiaceae</taxon>
        <taxon>Polychaeton</taxon>
    </lineage>
</organism>
<comment type="caution">
    <text evidence="2">The sequence shown here is derived from an EMBL/GenBank/DDBJ whole genome shotgun (WGS) entry which is preliminary data.</text>
</comment>
<keyword evidence="3" id="KW-1185">Reference proteome</keyword>